<proteinExistence type="predicted"/>
<evidence type="ECO:0000313" key="2">
    <source>
        <dbReference type="Proteomes" id="UP000182894"/>
    </source>
</evidence>
<protein>
    <submittedName>
        <fullName evidence="1">Uncharacterized protein</fullName>
    </submittedName>
</protein>
<accession>A0A1G8QZ42</accession>
<organism evidence="1 2">
    <name type="scientific">Pseudomonas abietaniphila</name>
    <dbReference type="NCBI Taxonomy" id="89065"/>
    <lineage>
        <taxon>Bacteria</taxon>
        <taxon>Pseudomonadati</taxon>
        <taxon>Pseudomonadota</taxon>
        <taxon>Gammaproteobacteria</taxon>
        <taxon>Pseudomonadales</taxon>
        <taxon>Pseudomonadaceae</taxon>
        <taxon>Pseudomonas</taxon>
    </lineage>
</organism>
<dbReference type="Proteomes" id="UP000182894">
    <property type="component" value="Unassembled WGS sequence"/>
</dbReference>
<dbReference type="RefSeq" id="WP_074758265.1">
    <property type="nucleotide sequence ID" value="NZ_FNCO01000021.1"/>
</dbReference>
<evidence type="ECO:0000313" key="1">
    <source>
        <dbReference type="EMBL" id="SDJ10004.1"/>
    </source>
</evidence>
<dbReference type="STRING" id="89065.SAMN05216605_121111"/>
<dbReference type="OrthoDB" id="6923175at2"/>
<gene>
    <name evidence="1" type="ORF">SAMN05216605_121111</name>
</gene>
<dbReference type="AlphaFoldDB" id="A0A1G8QZ42"/>
<keyword evidence="2" id="KW-1185">Reference proteome</keyword>
<dbReference type="EMBL" id="FNCO01000021">
    <property type="protein sequence ID" value="SDJ10004.1"/>
    <property type="molecule type" value="Genomic_DNA"/>
</dbReference>
<reference evidence="2" key="1">
    <citation type="submission" date="2016-10" db="EMBL/GenBank/DDBJ databases">
        <authorList>
            <person name="Varghese N."/>
            <person name="Submissions S."/>
        </authorList>
    </citation>
    <scope>NUCLEOTIDE SEQUENCE [LARGE SCALE GENOMIC DNA]</scope>
    <source>
        <strain evidence="2">ATCC 700689</strain>
    </source>
</reference>
<name>A0A1G8QZ42_9PSED</name>
<sequence length="146" mass="16275">MQNKPTIVALLRNAARIYVGNSRFCAKPVFLVDAKNEGHTYELRGDASTSDHYAALVAEFGDVISKPDSPDAKITSIEFNTGRQYTPEGQLIEAWVVFIDNSLPESPLLGVYFNDTSRMISGYVKVRELTERAVMDAYDNGRYECA</sequence>